<dbReference type="Proteomes" id="UP000886740">
    <property type="component" value="Unassembled WGS sequence"/>
</dbReference>
<dbReference type="GO" id="GO:0005886">
    <property type="term" value="C:plasma membrane"/>
    <property type="evidence" value="ECO:0007669"/>
    <property type="project" value="TreeGrafter"/>
</dbReference>
<keyword evidence="1" id="KW-0812">Transmembrane</keyword>
<evidence type="ECO:0000313" key="3">
    <source>
        <dbReference type="Proteomes" id="UP000886740"/>
    </source>
</evidence>
<proteinExistence type="predicted"/>
<dbReference type="PANTHER" id="PTHR35813">
    <property type="entry name" value="INNER MEMBRANE PROTEIN YBAN"/>
    <property type="match status" value="1"/>
</dbReference>
<feature type="transmembrane region" description="Helical" evidence="1">
    <location>
        <begin position="99"/>
        <end position="117"/>
    </location>
</feature>
<feature type="transmembrane region" description="Helical" evidence="1">
    <location>
        <begin position="34"/>
        <end position="51"/>
    </location>
</feature>
<dbReference type="EMBL" id="DXEL01000068">
    <property type="protein sequence ID" value="HIX75354.1"/>
    <property type="molecule type" value="Genomic_DNA"/>
</dbReference>
<evidence type="ECO:0000256" key="1">
    <source>
        <dbReference type="SAM" id="Phobius"/>
    </source>
</evidence>
<dbReference type="AlphaFoldDB" id="A0A9D1X9F8"/>
<keyword evidence="1" id="KW-1133">Transmembrane helix</keyword>
<dbReference type="PIRSF" id="PIRSF016789">
    <property type="entry name" value="DUF454"/>
    <property type="match status" value="1"/>
</dbReference>
<evidence type="ECO:0000313" key="2">
    <source>
        <dbReference type="EMBL" id="HIX75354.1"/>
    </source>
</evidence>
<dbReference type="PANTHER" id="PTHR35813:SF1">
    <property type="entry name" value="INNER MEMBRANE PROTEIN YBAN"/>
    <property type="match status" value="1"/>
</dbReference>
<sequence length="126" mass="14409">MRPLRQPVYVILGTMFLLLGALGLFLPVLPTTPFWLLTCWFYLRGSNRLYARVMRNPYFGGYMRGFLEEKAIPLHGKIVTVVVMWGSAISTFLFLDAHWAIDLLILVVAIGVTWYVLSFPTAKGRR</sequence>
<organism evidence="2 3">
    <name type="scientific">Candidatus Parabacteroides intestinipullorum</name>
    <dbReference type="NCBI Taxonomy" id="2838723"/>
    <lineage>
        <taxon>Bacteria</taxon>
        <taxon>Pseudomonadati</taxon>
        <taxon>Bacteroidota</taxon>
        <taxon>Bacteroidia</taxon>
        <taxon>Bacteroidales</taxon>
        <taxon>Tannerellaceae</taxon>
        <taxon>Parabacteroides</taxon>
    </lineage>
</organism>
<protein>
    <submittedName>
        <fullName evidence="2">YbaN family protein</fullName>
    </submittedName>
</protein>
<dbReference type="Pfam" id="PF04304">
    <property type="entry name" value="DUF454"/>
    <property type="match status" value="1"/>
</dbReference>
<keyword evidence="1" id="KW-0472">Membrane</keyword>
<name>A0A9D1X9F8_9BACT</name>
<feature type="transmembrane region" description="Helical" evidence="1">
    <location>
        <begin position="7"/>
        <end position="28"/>
    </location>
</feature>
<reference evidence="2" key="1">
    <citation type="journal article" date="2021" name="PeerJ">
        <title>Extensive microbial diversity within the chicken gut microbiome revealed by metagenomics and culture.</title>
        <authorList>
            <person name="Gilroy R."/>
            <person name="Ravi A."/>
            <person name="Getino M."/>
            <person name="Pursley I."/>
            <person name="Horton D.L."/>
            <person name="Alikhan N.F."/>
            <person name="Baker D."/>
            <person name="Gharbi K."/>
            <person name="Hall N."/>
            <person name="Watson M."/>
            <person name="Adriaenssens E.M."/>
            <person name="Foster-Nyarko E."/>
            <person name="Jarju S."/>
            <person name="Secka A."/>
            <person name="Antonio M."/>
            <person name="Oren A."/>
            <person name="Chaudhuri R.R."/>
            <person name="La Ragione R."/>
            <person name="Hildebrand F."/>
            <person name="Pallen M.J."/>
        </authorList>
    </citation>
    <scope>NUCLEOTIDE SEQUENCE</scope>
    <source>
        <strain evidence="2">ChiGjej6B6-14162</strain>
    </source>
</reference>
<accession>A0A9D1X9F8</accession>
<feature type="transmembrane region" description="Helical" evidence="1">
    <location>
        <begin position="72"/>
        <end position="93"/>
    </location>
</feature>
<dbReference type="InterPro" id="IPR007401">
    <property type="entry name" value="DUF454"/>
</dbReference>
<gene>
    <name evidence="2" type="ORF">H9977_10025</name>
</gene>
<comment type="caution">
    <text evidence="2">The sequence shown here is derived from an EMBL/GenBank/DDBJ whole genome shotgun (WGS) entry which is preliminary data.</text>
</comment>
<reference evidence="2" key="2">
    <citation type="submission" date="2021-04" db="EMBL/GenBank/DDBJ databases">
        <authorList>
            <person name="Gilroy R."/>
        </authorList>
    </citation>
    <scope>NUCLEOTIDE SEQUENCE</scope>
    <source>
        <strain evidence="2">ChiGjej6B6-14162</strain>
    </source>
</reference>